<dbReference type="OrthoDB" id="1001184at2759"/>
<gene>
    <name evidence="2" type="ORF">Gogos_016879</name>
</gene>
<accession>A0A7J9B942</accession>
<dbReference type="Proteomes" id="UP000593579">
    <property type="component" value="Unassembled WGS sequence"/>
</dbReference>
<evidence type="ECO:0000313" key="2">
    <source>
        <dbReference type="EMBL" id="MBA0732813.1"/>
    </source>
</evidence>
<name>A0A7J9B942_GOSGO</name>
<organism evidence="2 3">
    <name type="scientific">Gossypium gossypioides</name>
    <name type="common">Mexican cotton</name>
    <name type="synonym">Selera gossypioides</name>
    <dbReference type="NCBI Taxonomy" id="34282"/>
    <lineage>
        <taxon>Eukaryota</taxon>
        <taxon>Viridiplantae</taxon>
        <taxon>Streptophyta</taxon>
        <taxon>Embryophyta</taxon>
        <taxon>Tracheophyta</taxon>
        <taxon>Spermatophyta</taxon>
        <taxon>Magnoliopsida</taxon>
        <taxon>eudicotyledons</taxon>
        <taxon>Gunneridae</taxon>
        <taxon>Pentapetalae</taxon>
        <taxon>rosids</taxon>
        <taxon>malvids</taxon>
        <taxon>Malvales</taxon>
        <taxon>Malvaceae</taxon>
        <taxon>Malvoideae</taxon>
        <taxon>Gossypium</taxon>
    </lineage>
</organism>
<protein>
    <submittedName>
        <fullName evidence="2">Uncharacterized protein</fullName>
    </submittedName>
</protein>
<reference evidence="2 3" key="1">
    <citation type="journal article" date="2019" name="Genome Biol. Evol.">
        <title>Insights into the evolution of the New World diploid cottons (Gossypium, subgenus Houzingenia) based on genome sequencing.</title>
        <authorList>
            <person name="Grover C.E."/>
            <person name="Arick M.A. 2nd"/>
            <person name="Thrash A."/>
            <person name="Conover J.L."/>
            <person name="Sanders W.S."/>
            <person name="Peterson D.G."/>
            <person name="Frelichowski J.E."/>
            <person name="Scheffler J.A."/>
            <person name="Scheffler B.E."/>
            <person name="Wendel J.F."/>
        </authorList>
    </citation>
    <scope>NUCLEOTIDE SEQUENCE [LARGE SCALE GENOMIC DNA]</scope>
    <source>
        <strain evidence="2">5</strain>
        <tissue evidence="2">Leaf</tissue>
    </source>
</reference>
<evidence type="ECO:0000256" key="1">
    <source>
        <dbReference type="SAM" id="MobiDB-lite"/>
    </source>
</evidence>
<feature type="compositionally biased region" description="Acidic residues" evidence="1">
    <location>
        <begin position="42"/>
        <end position="58"/>
    </location>
</feature>
<feature type="region of interest" description="Disordered" evidence="1">
    <location>
        <begin position="42"/>
        <end position="61"/>
    </location>
</feature>
<dbReference type="AlphaFoldDB" id="A0A7J9B942"/>
<proteinExistence type="predicted"/>
<sequence>MLDFWVKFNEIDLYVEHEVDNLIIVGKIFLLTTREDDVEGVEFDGEGDAEGVESDGEGDLERVESVGEGDVGGVQVDGEGVSPIGIEVDEYGGVESGGQISLGSTVGKDNDSEVVVDEFAIDFATLDGVDNVVDEYASDFATSDGVDNVAAASNGEKEYGNKTEVGDSDEHESLVGFDEDEEHEDSEKRRIKFPLYSDKLKFSLGMLFKDEKKF</sequence>
<feature type="region of interest" description="Disordered" evidence="1">
    <location>
        <begin position="154"/>
        <end position="187"/>
    </location>
</feature>
<comment type="caution">
    <text evidence="2">The sequence shown here is derived from an EMBL/GenBank/DDBJ whole genome shotgun (WGS) entry which is preliminary data.</text>
</comment>
<keyword evidence="3" id="KW-1185">Reference proteome</keyword>
<feature type="compositionally biased region" description="Basic and acidic residues" evidence="1">
    <location>
        <begin position="155"/>
        <end position="165"/>
    </location>
</feature>
<evidence type="ECO:0000313" key="3">
    <source>
        <dbReference type="Proteomes" id="UP000593579"/>
    </source>
</evidence>
<dbReference type="EMBL" id="JABEZY010000001">
    <property type="protein sequence ID" value="MBA0732813.1"/>
    <property type="molecule type" value="Genomic_DNA"/>
</dbReference>